<dbReference type="Proteomes" id="UP000193309">
    <property type="component" value="Unassembled WGS sequence"/>
</dbReference>
<protein>
    <recommendedName>
        <fullName evidence="3">DUF3515 domain-containing protein</fullName>
    </recommendedName>
</protein>
<evidence type="ECO:0000313" key="2">
    <source>
        <dbReference type="Proteomes" id="UP000193309"/>
    </source>
</evidence>
<name>A0A1X7JIJ9_9CORY</name>
<dbReference type="EMBL" id="FXAR01000005">
    <property type="protein sequence ID" value="SMG27369.1"/>
    <property type="molecule type" value="Genomic_DNA"/>
</dbReference>
<dbReference type="RefSeq" id="WP_085549717.1">
    <property type="nucleotide sequence ID" value="NZ_FXAR01000005.1"/>
</dbReference>
<dbReference type="Pfam" id="PF12028">
    <property type="entry name" value="DUF3515"/>
    <property type="match status" value="2"/>
</dbReference>
<dbReference type="AlphaFoldDB" id="A0A1X7JIJ9"/>
<gene>
    <name evidence="1" type="ORF">SAMN06295981_1599</name>
</gene>
<organism evidence="1 2">
    <name type="scientific">Corynebacterium pollutisoli</name>
    <dbReference type="NCBI Taxonomy" id="1610489"/>
    <lineage>
        <taxon>Bacteria</taxon>
        <taxon>Bacillati</taxon>
        <taxon>Actinomycetota</taxon>
        <taxon>Actinomycetes</taxon>
        <taxon>Mycobacteriales</taxon>
        <taxon>Corynebacteriaceae</taxon>
        <taxon>Corynebacterium</taxon>
    </lineage>
</organism>
<evidence type="ECO:0008006" key="3">
    <source>
        <dbReference type="Google" id="ProtNLM"/>
    </source>
</evidence>
<proteinExistence type="predicted"/>
<dbReference type="STRING" id="1610489.SAMN06295981_1599"/>
<dbReference type="OrthoDB" id="4422435at2"/>
<keyword evidence="2" id="KW-1185">Reference proteome</keyword>
<sequence>MSSAYQPSRSGRAAIYLSLVLAVALVLGVVVGAKVVFDRVAKQPVPMSDLPAPLADSPECASFLDTLPDELIGHDRAEILEPAPDGVAAWSSSSVERVTLRCGVDLPLQYTAYAPTEEVDGVEWLRITDATPGSTLQTWYAVDREQVVAVTADAESLGRHAEPVSGLSGSVATLPVAEHEPFPAPLSQLAAGDTAVCGDLLAALPDTVAEDHERIDVPEDHTVAWVADGREPVVLRCGVAPPENYQPGIQLNQVNDIVWFEDTVLASGTTAGTWFALGRETDIAVSTPQDVSSEVLVQLGDVIAAETAEQ</sequence>
<dbReference type="InterPro" id="IPR021903">
    <property type="entry name" value="DUF3515"/>
</dbReference>
<accession>A0A1X7JIJ9</accession>
<evidence type="ECO:0000313" key="1">
    <source>
        <dbReference type="EMBL" id="SMG27369.1"/>
    </source>
</evidence>
<reference evidence="2" key="1">
    <citation type="submission" date="2017-04" db="EMBL/GenBank/DDBJ databases">
        <authorList>
            <person name="Varghese N."/>
            <person name="Submissions S."/>
        </authorList>
    </citation>
    <scope>NUCLEOTIDE SEQUENCE [LARGE SCALE GENOMIC DNA]</scope>
    <source>
        <strain evidence="2">VDS</strain>
    </source>
</reference>